<keyword evidence="2 6" id="KW-0547">Nucleotide-binding</keyword>
<protein>
    <recommendedName>
        <fullName evidence="6">Translation factor GUF1 homolog, mitochondrial</fullName>
        <ecNumber evidence="6">3.6.5.n1</ecNumber>
    </recommendedName>
    <alternativeName>
        <fullName evidence="6">Elongation factor 4 homolog</fullName>
        <shortName evidence="6">EF-4</shortName>
    </alternativeName>
    <alternativeName>
        <fullName evidence="6">GTPase GUF1 homolog</fullName>
    </alternativeName>
    <alternativeName>
        <fullName evidence="6">Ribosomal back-translocase</fullName>
    </alternativeName>
</protein>
<dbReference type="GO" id="GO:0005525">
    <property type="term" value="F:GTP binding"/>
    <property type="evidence" value="ECO:0007669"/>
    <property type="project" value="UniProtKB-UniRule"/>
</dbReference>
<accession>A0A8X8AK31</accession>
<evidence type="ECO:0000256" key="6">
    <source>
        <dbReference type="HAMAP-Rule" id="MF_03137"/>
    </source>
</evidence>
<evidence type="ECO:0000313" key="8">
    <source>
        <dbReference type="EMBL" id="KAG6789794.1"/>
    </source>
</evidence>
<gene>
    <name evidence="8" type="ORF">POTOM_005918</name>
</gene>
<dbReference type="InterPro" id="IPR000795">
    <property type="entry name" value="T_Tr_GTP-bd_dom"/>
</dbReference>
<evidence type="ECO:0000256" key="4">
    <source>
        <dbReference type="ARBA" id="ARBA00022917"/>
    </source>
</evidence>
<evidence type="ECO:0000256" key="3">
    <source>
        <dbReference type="ARBA" id="ARBA00022801"/>
    </source>
</evidence>
<dbReference type="GO" id="GO:0043022">
    <property type="term" value="F:ribosome binding"/>
    <property type="evidence" value="ECO:0007669"/>
    <property type="project" value="UniProtKB-UniRule"/>
</dbReference>
<reference evidence="8" key="1">
    <citation type="journal article" date="2020" name="bioRxiv">
        <title>Hybrid origin of Populus tomentosa Carr. identified through genome sequencing and phylogenomic analysis.</title>
        <authorList>
            <person name="An X."/>
            <person name="Gao K."/>
            <person name="Chen Z."/>
            <person name="Li J."/>
            <person name="Yang X."/>
            <person name="Yang X."/>
            <person name="Zhou J."/>
            <person name="Guo T."/>
            <person name="Zhao T."/>
            <person name="Huang S."/>
            <person name="Miao D."/>
            <person name="Khan W.U."/>
            <person name="Rao P."/>
            <person name="Ye M."/>
            <person name="Lei B."/>
            <person name="Liao W."/>
            <person name="Wang J."/>
            <person name="Ji L."/>
            <person name="Li Y."/>
            <person name="Guo B."/>
            <person name="Mustafa N.S."/>
            <person name="Li S."/>
            <person name="Yun Q."/>
            <person name="Keller S.R."/>
            <person name="Mao J."/>
            <person name="Zhang R."/>
            <person name="Strauss S.H."/>
        </authorList>
    </citation>
    <scope>NUCLEOTIDE SEQUENCE</scope>
    <source>
        <strain evidence="8">GM15</strain>
        <tissue evidence="8">Leaf</tissue>
    </source>
</reference>
<keyword evidence="5 6" id="KW-0342">GTP-binding</keyword>
<dbReference type="Pfam" id="PF03144">
    <property type="entry name" value="GTP_EFTU_D2"/>
    <property type="match status" value="1"/>
</dbReference>
<keyword evidence="4 6" id="KW-0648">Protein biosynthesis</keyword>
<dbReference type="CDD" id="cd03699">
    <property type="entry name" value="EF4_II"/>
    <property type="match status" value="1"/>
</dbReference>
<feature type="domain" description="Tr-type G" evidence="7">
    <location>
        <begin position="81"/>
        <end position="262"/>
    </location>
</feature>
<organism evidence="8 9">
    <name type="scientific">Populus tomentosa</name>
    <name type="common">Chinese white poplar</name>
    <dbReference type="NCBI Taxonomy" id="118781"/>
    <lineage>
        <taxon>Eukaryota</taxon>
        <taxon>Viridiplantae</taxon>
        <taxon>Streptophyta</taxon>
        <taxon>Embryophyta</taxon>
        <taxon>Tracheophyta</taxon>
        <taxon>Spermatophyta</taxon>
        <taxon>Magnoliopsida</taxon>
        <taxon>eudicotyledons</taxon>
        <taxon>Gunneridae</taxon>
        <taxon>Pentapetalae</taxon>
        <taxon>rosids</taxon>
        <taxon>fabids</taxon>
        <taxon>Malpighiales</taxon>
        <taxon>Salicaceae</taxon>
        <taxon>Saliceae</taxon>
        <taxon>Populus</taxon>
    </lineage>
</organism>
<dbReference type="AlphaFoldDB" id="A0A8X8AK31"/>
<name>A0A8X8AK31_POPTO</name>
<keyword evidence="6" id="KW-0496">Mitochondrion</keyword>
<feature type="binding site" evidence="6">
    <location>
        <begin position="90"/>
        <end position="97"/>
    </location>
    <ligand>
        <name>GTP</name>
        <dbReference type="ChEBI" id="CHEBI:37565"/>
    </ligand>
</feature>
<comment type="caution">
    <text evidence="8">The sequence shown here is derived from an EMBL/GenBank/DDBJ whole genome shotgun (WGS) entry which is preliminary data.</text>
</comment>
<dbReference type="GO" id="GO:0005759">
    <property type="term" value="C:mitochondrial matrix"/>
    <property type="evidence" value="ECO:0007669"/>
    <property type="project" value="UniProtKB-UniRule"/>
</dbReference>
<dbReference type="FunFam" id="2.40.30.10:FF:000015">
    <property type="entry name" value="Translation factor GUF1, mitochondrial"/>
    <property type="match status" value="1"/>
</dbReference>
<dbReference type="HAMAP" id="MF_00071">
    <property type="entry name" value="LepA"/>
    <property type="match status" value="1"/>
</dbReference>
<comment type="subcellular location">
    <subcellularLocation>
        <location evidence="6">Mitochondrion inner membrane</location>
        <topology evidence="6">Peripheral membrane protein</topology>
        <orientation evidence="6">Matrix side</orientation>
    </subcellularLocation>
</comment>
<dbReference type="InterPro" id="IPR005225">
    <property type="entry name" value="Small_GTP-bd"/>
</dbReference>
<keyword evidence="6" id="KW-0472">Membrane</keyword>
<dbReference type="CDD" id="cd16260">
    <property type="entry name" value="EF4_III"/>
    <property type="match status" value="1"/>
</dbReference>
<dbReference type="FunFam" id="3.30.70.240:FF:000007">
    <property type="entry name" value="Translation factor GUF1, mitochondrial"/>
    <property type="match status" value="1"/>
</dbReference>
<dbReference type="InterPro" id="IPR031157">
    <property type="entry name" value="G_TR_CS"/>
</dbReference>
<dbReference type="FunFam" id="3.40.50.300:FF:000078">
    <property type="entry name" value="Elongation factor 4"/>
    <property type="match status" value="1"/>
</dbReference>
<comment type="similarity">
    <text evidence="6">Belongs to the GTP-binding elongation factor family. LepA subfamily.</text>
</comment>
<dbReference type="PROSITE" id="PS00301">
    <property type="entry name" value="G_TR_1"/>
    <property type="match status" value="1"/>
</dbReference>
<dbReference type="GO" id="GO:0045727">
    <property type="term" value="P:positive regulation of translation"/>
    <property type="evidence" value="ECO:0007669"/>
    <property type="project" value="UniProtKB-UniRule"/>
</dbReference>
<evidence type="ECO:0000256" key="5">
    <source>
        <dbReference type="ARBA" id="ARBA00023134"/>
    </source>
</evidence>
<evidence type="ECO:0000259" key="7">
    <source>
        <dbReference type="PROSITE" id="PS51722"/>
    </source>
</evidence>
<comment type="catalytic activity">
    <reaction evidence="6">
        <text>GTP + H2O = GDP + phosphate + H(+)</text>
        <dbReference type="Rhea" id="RHEA:19669"/>
        <dbReference type="ChEBI" id="CHEBI:15377"/>
        <dbReference type="ChEBI" id="CHEBI:15378"/>
        <dbReference type="ChEBI" id="CHEBI:37565"/>
        <dbReference type="ChEBI" id="CHEBI:43474"/>
        <dbReference type="ChEBI" id="CHEBI:58189"/>
        <dbReference type="EC" id="3.6.5.n1"/>
    </reaction>
</comment>
<dbReference type="PANTHER" id="PTHR43512">
    <property type="entry name" value="TRANSLATION FACTOR GUF1-RELATED"/>
    <property type="match status" value="1"/>
</dbReference>
<dbReference type="InterPro" id="IPR006297">
    <property type="entry name" value="EF-4"/>
</dbReference>
<dbReference type="Pfam" id="PF06421">
    <property type="entry name" value="LepA_C"/>
    <property type="match status" value="1"/>
</dbReference>
<dbReference type="Pfam" id="PF00679">
    <property type="entry name" value="EFG_C"/>
    <property type="match status" value="1"/>
</dbReference>
<evidence type="ECO:0000256" key="1">
    <source>
        <dbReference type="ARBA" id="ARBA00005454"/>
    </source>
</evidence>
<dbReference type="PROSITE" id="PS51722">
    <property type="entry name" value="G_TR_2"/>
    <property type="match status" value="1"/>
</dbReference>
<dbReference type="PANTHER" id="PTHR43512:SF4">
    <property type="entry name" value="TRANSLATION FACTOR GUF1 HOMOLOG, CHLOROPLASTIC"/>
    <property type="match status" value="1"/>
</dbReference>
<dbReference type="NCBIfam" id="TIGR00231">
    <property type="entry name" value="small_GTP"/>
    <property type="match status" value="1"/>
</dbReference>
<dbReference type="GO" id="GO:0006412">
    <property type="term" value="P:translation"/>
    <property type="evidence" value="ECO:0007669"/>
    <property type="project" value="UniProtKB-KW"/>
</dbReference>
<dbReference type="InterPro" id="IPR035654">
    <property type="entry name" value="LepA_IV"/>
</dbReference>
<dbReference type="Proteomes" id="UP000886885">
    <property type="component" value="Chromosome 1D"/>
</dbReference>
<evidence type="ECO:0000256" key="2">
    <source>
        <dbReference type="ARBA" id="ARBA00022741"/>
    </source>
</evidence>
<keyword evidence="3 6" id="KW-0378">Hydrolase</keyword>
<dbReference type="EMBL" id="JAAWWB010000002">
    <property type="protein sequence ID" value="KAG6789794.1"/>
    <property type="molecule type" value="Genomic_DNA"/>
</dbReference>
<sequence length="799" mass="89329">MASILLSLNTHTALPLHTRTRTTKTTLKILRFSHKLPPSSPLYCNHDTRLHLRCQTTTGTPSTADFAAAAGQDRLRKVPIKNIRNFCIIAHIDHGKSTLADKLLQMTGTVQKREMKEQFLDNMDLERERGITIKLQAARMRYVYENEGYCLNLIDTPGHVDFSYEVSRSLAACEGALLVVDASQGVEAQTLANVYLALENNLEIIPVLNKIDLPGAEPDRVCKEIEEVIGLDCSNAIHCSAKEGIGITEILNAIVERVPPPRDTAAMPLRALIFDSYYDPYRGVIVYFRVIDGNIKKGDRVYFMASEKDYYADEIGVLSPNQMQVEELYAGEVGYLSASIRSVADARVGDTVTHYSRKAEQSLPGYEEATPMVFCGLFPVDADQFSELRDALEKLQLNDAALKVMTGDMNLLWLLDCYVFLVAKLLSIISFDSSELELEHDIVWICANGFGVDAAEVLSAPVFSSCPPLIRGLLDAFPHFEPETSNAMGFGFRCGFLGLLHMEIVQERLEREYNLSLITTAPSVVYRVNCVDDDIVECSNPSLLPEPGKRRSIEEPFVKIEMLTPKDYIGTLMELAQERRGEFKEMKYITENRASITYELPLAEMVGDFFDQLKSRSKGYASMEYTFVGYKESDLIRLDIQINGDPVEPLATIVHKDKERMMEAISKGTEFSVACFFKNMGGAFVLCPPVVYGLNDDVEREYSAYSVGRALTQKLKELIPRQMFKVPIQACMGAKVIASESLSAIRKDVLAKCYGGDISRKKKLLKKQAAGKKRMKAIGKVDVPQEAFMAVLKLEKEVL</sequence>
<dbReference type="EC" id="3.6.5.n1" evidence="6"/>
<proteinExistence type="inferred from homology"/>
<dbReference type="OrthoDB" id="1074at2759"/>
<dbReference type="CDD" id="cd01890">
    <property type="entry name" value="LepA"/>
    <property type="match status" value="1"/>
</dbReference>
<feature type="binding site" evidence="6">
    <location>
        <begin position="155"/>
        <end position="159"/>
    </location>
    <ligand>
        <name>GTP</name>
        <dbReference type="ChEBI" id="CHEBI:37565"/>
    </ligand>
</feature>
<dbReference type="GO" id="GO:0005743">
    <property type="term" value="C:mitochondrial inner membrane"/>
    <property type="evidence" value="ECO:0007669"/>
    <property type="project" value="UniProtKB-SubCell"/>
</dbReference>
<evidence type="ECO:0000313" key="9">
    <source>
        <dbReference type="Proteomes" id="UP000886885"/>
    </source>
</evidence>
<comment type="similarity">
    <text evidence="1">Belongs to the TRAFAC class translation factor GTPase superfamily. Classic translation factor GTPase family. LepA subfamily.</text>
</comment>
<keyword evidence="9" id="KW-1185">Reference proteome</keyword>
<dbReference type="Pfam" id="PF00009">
    <property type="entry name" value="GTP_EFTU"/>
    <property type="match status" value="1"/>
</dbReference>
<dbReference type="GO" id="GO:0003924">
    <property type="term" value="F:GTPase activity"/>
    <property type="evidence" value="ECO:0007669"/>
    <property type="project" value="UniProtKB-UniRule"/>
</dbReference>
<feature type="binding site" evidence="6">
    <location>
        <begin position="209"/>
        <end position="212"/>
    </location>
    <ligand>
        <name>GTP</name>
        <dbReference type="ChEBI" id="CHEBI:37565"/>
    </ligand>
</feature>
<dbReference type="SMART" id="SM00838">
    <property type="entry name" value="EFG_C"/>
    <property type="match status" value="1"/>
</dbReference>
<comment type="function">
    <text evidence="6">Promotes mitochondrial protein synthesis. May act as a fidelity factor of the translation reaction, by catalyzing a one-codon backward translocation of tRNAs on improperly translocated ribosomes. Binds to mitochondrial ribosomes in a GTP-dependent manner.</text>
</comment>
<keyword evidence="6" id="KW-0999">Mitochondrion inner membrane</keyword>
<dbReference type="InterPro" id="IPR000640">
    <property type="entry name" value="EFG_V-like"/>
</dbReference>
<dbReference type="InterPro" id="IPR004161">
    <property type="entry name" value="EFTu-like_2"/>
</dbReference>
<dbReference type="InterPro" id="IPR013842">
    <property type="entry name" value="LepA_CTD"/>
</dbReference>
<dbReference type="CDD" id="cd03709">
    <property type="entry name" value="lepA_C"/>
    <property type="match status" value="1"/>
</dbReference>